<gene>
    <name evidence="2" type="ORF">C0601_08660</name>
</gene>
<dbReference type="InterPro" id="IPR036837">
    <property type="entry name" value="Cation_efflux_CTD_sf"/>
</dbReference>
<dbReference type="InterPro" id="IPR027470">
    <property type="entry name" value="Cation_efflux_CTD"/>
</dbReference>
<dbReference type="AlphaFoldDB" id="A0A2N5ZE87"/>
<evidence type="ECO:0000313" key="2">
    <source>
        <dbReference type="EMBL" id="PLX16970.1"/>
    </source>
</evidence>
<organism evidence="2 3">
    <name type="scientific">Muiribacterium halophilum</name>
    <dbReference type="NCBI Taxonomy" id="2053465"/>
    <lineage>
        <taxon>Bacteria</taxon>
        <taxon>Candidatus Muiribacteriota</taxon>
        <taxon>Candidatus Muiribacteriia</taxon>
        <taxon>Candidatus Muiribacteriales</taxon>
        <taxon>Candidatus Muiribacteriaceae</taxon>
        <taxon>Candidatus Muiribacterium</taxon>
    </lineage>
</organism>
<reference evidence="2 3" key="1">
    <citation type="submission" date="2017-11" db="EMBL/GenBank/DDBJ databases">
        <title>Genome-resolved metagenomics identifies genetic mobility, metabolic interactions, and unexpected diversity in perchlorate-reducing communities.</title>
        <authorList>
            <person name="Barnum T.P."/>
            <person name="Figueroa I.A."/>
            <person name="Carlstrom C.I."/>
            <person name="Lucas L.N."/>
            <person name="Engelbrektson A.L."/>
            <person name="Coates J.D."/>
        </authorList>
    </citation>
    <scope>NUCLEOTIDE SEQUENCE [LARGE SCALE GENOMIC DNA]</scope>
    <source>
        <strain evidence="2">BM706</strain>
    </source>
</reference>
<dbReference type="SUPFAM" id="SSF160240">
    <property type="entry name" value="Cation efflux protein cytoplasmic domain-like"/>
    <property type="match status" value="1"/>
</dbReference>
<proteinExistence type="predicted"/>
<comment type="caution">
    <text evidence="2">The sequence shown here is derived from an EMBL/GenBank/DDBJ whole genome shotgun (WGS) entry which is preliminary data.</text>
</comment>
<evidence type="ECO:0000313" key="3">
    <source>
        <dbReference type="Proteomes" id="UP000234857"/>
    </source>
</evidence>
<dbReference type="Pfam" id="PF16916">
    <property type="entry name" value="ZT_dimer"/>
    <property type="match status" value="1"/>
</dbReference>
<dbReference type="Proteomes" id="UP000234857">
    <property type="component" value="Unassembled WGS sequence"/>
</dbReference>
<accession>A0A2N5ZE87</accession>
<protein>
    <submittedName>
        <fullName evidence="2">Cation transporter</fullName>
    </submittedName>
</protein>
<dbReference type="EMBL" id="PKTG01000098">
    <property type="protein sequence ID" value="PLX16970.1"/>
    <property type="molecule type" value="Genomic_DNA"/>
</dbReference>
<feature type="non-terminal residue" evidence="2">
    <location>
        <position position="1"/>
    </location>
</feature>
<name>A0A2N5ZE87_MUIH1</name>
<feature type="domain" description="Cation efflux protein cytoplasmic" evidence="1">
    <location>
        <begin position="2"/>
        <end position="63"/>
    </location>
</feature>
<evidence type="ECO:0000259" key="1">
    <source>
        <dbReference type="Pfam" id="PF16916"/>
    </source>
</evidence>
<sequence length="75" mass="8778">KMEGISGIHHIHSWMLNEKTILFEAHLDVEIDVKISELKRYYSEIEDYLKREHGVDHVTLQAELGGCEGICHFER</sequence>